<dbReference type="AlphaFoldDB" id="A0A4R2PEQ8"/>
<dbReference type="InParanoid" id="A0A4R2PEQ8"/>
<dbReference type="Gene3D" id="3.30.1370.60">
    <property type="entry name" value="Hypothetical oxidoreductase yiak, domain 2"/>
    <property type="match status" value="1"/>
</dbReference>
<dbReference type="InterPro" id="IPR036111">
    <property type="entry name" value="Mal/L-sulfo/L-lacto_DH-like_sf"/>
</dbReference>
<protein>
    <submittedName>
        <fullName evidence="3">(2R)-3-sulfolactate dehydrogenase (NADP+)</fullName>
    </submittedName>
</protein>
<comment type="similarity">
    <text evidence="1">Belongs to the LDH2/MDH2 oxidoreductase family.</text>
</comment>
<keyword evidence="2" id="KW-0560">Oxidoreductase</keyword>
<dbReference type="Pfam" id="PF02615">
    <property type="entry name" value="Ldh_2"/>
    <property type="match status" value="1"/>
</dbReference>
<dbReference type="GO" id="GO:0016491">
    <property type="term" value="F:oxidoreductase activity"/>
    <property type="evidence" value="ECO:0007669"/>
    <property type="project" value="UniProtKB-KW"/>
</dbReference>
<dbReference type="PANTHER" id="PTHR11091">
    <property type="entry name" value="OXIDOREDUCTASE-RELATED"/>
    <property type="match status" value="1"/>
</dbReference>
<dbReference type="Proteomes" id="UP000295399">
    <property type="component" value="Unassembled WGS sequence"/>
</dbReference>
<evidence type="ECO:0000256" key="2">
    <source>
        <dbReference type="ARBA" id="ARBA00023002"/>
    </source>
</evidence>
<dbReference type="RefSeq" id="WP_132709121.1">
    <property type="nucleotide sequence ID" value="NZ_JACIGF010000009.1"/>
</dbReference>
<dbReference type="InterPro" id="IPR043144">
    <property type="entry name" value="Mal/L-sulf/L-lact_DH-like_ah"/>
</dbReference>
<evidence type="ECO:0000256" key="1">
    <source>
        <dbReference type="ARBA" id="ARBA00006056"/>
    </source>
</evidence>
<dbReference type="OrthoDB" id="9811519at2"/>
<dbReference type="SUPFAM" id="SSF89733">
    <property type="entry name" value="L-sulfolactate dehydrogenase-like"/>
    <property type="match status" value="1"/>
</dbReference>
<reference evidence="3 4" key="1">
    <citation type="submission" date="2019-03" db="EMBL/GenBank/DDBJ databases">
        <title>Genomic Encyclopedia of Type Strains, Phase IV (KMG-IV): sequencing the most valuable type-strain genomes for metagenomic binning, comparative biology and taxonomic classification.</title>
        <authorList>
            <person name="Goeker M."/>
        </authorList>
    </citation>
    <scope>NUCLEOTIDE SEQUENCE [LARGE SCALE GENOMIC DNA]</scope>
    <source>
        <strain evidence="3 4">DSM 2132</strain>
    </source>
</reference>
<dbReference type="FunCoup" id="A0A4R2PEQ8">
    <property type="interactions" value="54"/>
</dbReference>
<evidence type="ECO:0000313" key="3">
    <source>
        <dbReference type="EMBL" id="TCP32641.1"/>
    </source>
</evidence>
<dbReference type="InterPro" id="IPR003767">
    <property type="entry name" value="Malate/L-lactate_DH-like"/>
</dbReference>
<proteinExistence type="inferred from homology"/>
<comment type="caution">
    <text evidence="3">The sequence shown here is derived from an EMBL/GenBank/DDBJ whole genome shotgun (WGS) entry which is preliminary data.</text>
</comment>
<dbReference type="InterPro" id="IPR043143">
    <property type="entry name" value="Mal/L-sulf/L-lact_DH-like_NADP"/>
</dbReference>
<keyword evidence="4" id="KW-1185">Reference proteome</keyword>
<sequence length="348" mass="34543">MPDTVRLSLDAAHALVVDALTANGTGAAQAAATAAALVAAEADGQAGHGLSRVPSYAAQARTGKVDGHAVPCVDQPAAALVRIDAGGGFAYPAVDVAIDCLVDMVPSFGLGAAAIHRSHHFGQAGRHVERLAEAGLVALALSNTPQAMAFHGGRLPRLGTNPIAFACPATDGAPLVIDMALSVAGRGKVNAAAQAGRPIPEGWALDAQGRPTTDATAALAGSMLPVGGAKGAALALMVEVLAAALTGARFGFEASSLFEAEGAPPGLGHLILAFDAPAVSGDAFAERMAVLAATVAAEDDVRLPGTRRLAARAAAARDGLRLPAALHAEIRALAHGGRPQSSAASRLG</sequence>
<accession>A0A4R2PEQ8</accession>
<name>A0A4R2PEQ8_RHOSA</name>
<organism evidence="3 4">
    <name type="scientific">Rhodothalassium salexigens DSM 2132</name>
    <dbReference type="NCBI Taxonomy" id="1188247"/>
    <lineage>
        <taxon>Bacteria</taxon>
        <taxon>Pseudomonadati</taxon>
        <taxon>Pseudomonadota</taxon>
        <taxon>Alphaproteobacteria</taxon>
        <taxon>Rhodothalassiales</taxon>
        <taxon>Rhodothalassiaceae</taxon>
        <taxon>Rhodothalassium</taxon>
    </lineage>
</organism>
<gene>
    <name evidence="3" type="ORF">EV659_109136</name>
</gene>
<dbReference type="EMBL" id="SLXO01000009">
    <property type="protein sequence ID" value="TCP32641.1"/>
    <property type="molecule type" value="Genomic_DNA"/>
</dbReference>
<evidence type="ECO:0000313" key="4">
    <source>
        <dbReference type="Proteomes" id="UP000295399"/>
    </source>
</evidence>
<dbReference type="PANTHER" id="PTHR11091:SF0">
    <property type="entry name" value="MALATE DEHYDROGENASE"/>
    <property type="match status" value="1"/>
</dbReference>
<dbReference type="Gene3D" id="1.10.1530.10">
    <property type="match status" value="1"/>
</dbReference>